<name>A0A7S4IGD3_9STRA</name>
<evidence type="ECO:0000313" key="2">
    <source>
        <dbReference type="EMBL" id="CAE2228627.1"/>
    </source>
</evidence>
<organism evidence="2">
    <name type="scientific">Odontella aurita</name>
    <dbReference type="NCBI Taxonomy" id="265563"/>
    <lineage>
        <taxon>Eukaryota</taxon>
        <taxon>Sar</taxon>
        <taxon>Stramenopiles</taxon>
        <taxon>Ochrophyta</taxon>
        <taxon>Bacillariophyta</taxon>
        <taxon>Mediophyceae</taxon>
        <taxon>Biddulphiophycidae</taxon>
        <taxon>Eupodiscales</taxon>
        <taxon>Odontellaceae</taxon>
        <taxon>Odontella</taxon>
    </lineage>
</organism>
<feature type="region of interest" description="Disordered" evidence="1">
    <location>
        <begin position="1"/>
        <end position="32"/>
    </location>
</feature>
<proteinExistence type="predicted"/>
<gene>
    <name evidence="2" type="ORF">OAUR00152_LOCUS11095</name>
</gene>
<evidence type="ECO:0000256" key="1">
    <source>
        <dbReference type="SAM" id="MobiDB-lite"/>
    </source>
</evidence>
<dbReference type="AlphaFoldDB" id="A0A7S4IGD3"/>
<sequence>MKEDGISFYQQSDEGEEKCPTQPRGTRRGFNRDKVCDKYGKKGHMLRGIYPTKRRRMMAANIPGADKPTLRMLPWTISPRSPPDLVEETVASLITNDQHIEEVAESVASKAAAHSTQMLMNLFKQTAATGGCTSDAIANFIGFGHRQYASSDQAFNLANLGIAQNILLLDSQSTIHLISNPALLSNI</sequence>
<dbReference type="EMBL" id="HBKQ01016461">
    <property type="protein sequence ID" value="CAE2228627.1"/>
    <property type="molecule type" value="Transcribed_RNA"/>
</dbReference>
<protein>
    <submittedName>
        <fullName evidence="2">Uncharacterized protein</fullName>
    </submittedName>
</protein>
<reference evidence="2" key="1">
    <citation type="submission" date="2021-01" db="EMBL/GenBank/DDBJ databases">
        <authorList>
            <person name="Corre E."/>
            <person name="Pelletier E."/>
            <person name="Niang G."/>
            <person name="Scheremetjew M."/>
            <person name="Finn R."/>
            <person name="Kale V."/>
            <person name="Holt S."/>
            <person name="Cochrane G."/>
            <person name="Meng A."/>
            <person name="Brown T."/>
            <person name="Cohen L."/>
        </authorList>
    </citation>
    <scope>NUCLEOTIDE SEQUENCE</scope>
    <source>
        <strain evidence="2">Isolate 1302-5</strain>
    </source>
</reference>
<accession>A0A7S4IGD3</accession>